<feature type="signal peptide" evidence="1">
    <location>
        <begin position="1"/>
        <end position="22"/>
    </location>
</feature>
<feature type="domain" description="DUF31" evidence="2">
    <location>
        <begin position="299"/>
        <end position="658"/>
    </location>
</feature>
<evidence type="ECO:0000256" key="1">
    <source>
        <dbReference type="SAM" id="SignalP"/>
    </source>
</evidence>
<dbReference type="Gene3D" id="3.10.450.270">
    <property type="match status" value="1"/>
</dbReference>
<dbReference type="AlphaFoldDB" id="A0A448ZYG4"/>
<keyword evidence="1" id="KW-0732">Signal</keyword>
<dbReference type="PRINTS" id="PR00840">
    <property type="entry name" value="Y06768FAMILY"/>
</dbReference>
<evidence type="ECO:0000313" key="3">
    <source>
        <dbReference type="EMBL" id="VEU56288.1"/>
    </source>
</evidence>
<proteinExistence type="predicted"/>
<reference evidence="3" key="1">
    <citation type="submission" date="2019-01" db="EMBL/GenBank/DDBJ databases">
        <authorList>
            <consortium name="Pathogen Informatics"/>
        </authorList>
    </citation>
    <scope>NUCLEOTIDE SEQUENCE [LARGE SCALE GENOMIC DNA]</scope>
    <source>
        <strain evidence="3">NCTC10113</strain>
    </source>
</reference>
<feature type="chain" id="PRO_5019022720" evidence="1">
    <location>
        <begin position="23"/>
        <end position="746"/>
    </location>
</feature>
<evidence type="ECO:0000259" key="2">
    <source>
        <dbReference type="Pfam" id="PF01732"/>
    </source>
</evidence>
<geneLocation type="plasmid" evidence="3">
    <name>2</name>
</geneLocation>
<sequence>MQKKFKNILLTLSIGSIFTPIAFVSANCNGNPKKPDTPTPTPQTEITDQEFNDIVKKINQSDFDFKLKNVPGLDSLEKSKLYPTDIADNDQNIQLTIKNSAYQNKISLKMLKGNLPDGRRKANQTGKMQFVVEISAKGKQSVNKIIEMDGFLTNPYGADRSGKIDHNPTDSLKPNENKIKDYVTKLTQTQRFETDNEKYMGALKQQLHNQSLSSIRKDLSELTSAQLQKFNELAKKHNFDNYANAALKGFTLPTYDNNGKYEGMSLDEKPETAKGPSWVDALGRSNPNKIDGLARTLPNDMYKKAAIQTYQVTIRNDDKDDPKKGNVTAGTMWLMDYQKKTDGTYPTKFYFGTNLHVADVLTQLTSSFSMLRLNKNAGIKSTFKLSDLDTKNFTRFYFAIEKAFSTNRGIKTVFDGRNFLTKKPSDYLGRQKDKFKDFEEFIDFAVFEIDFAELFSKTGENHNNASSAEELAKSITNDYASSDENHVKFKSESYLKNYNKIDVPLQSDKNKPFDTKYDQLYAVGYPSSLYDHFLRRYIDDHQISASKWNYSLWLNSNYEYYDKLVTEEGSQPAFPEELLKRGDFLSYQIGYRSFINRPGVLDAFISAPKSGNDWYVSSDGKKYIAFGLEYMPKHYAPGGGASGSSVRNQNNELVGVYHVSNNIAKTGLAAAFRSEGYDYGDLFDNQYKLPQYDLIYGGGADQRNSYRQALKELYGENYQTALFNNGVGDNQIPEEFKFTGYVKDAE</sequence>
<accession>A0A448ZYG4</accession>
<dbReference type="NCBIfam" id="NF045842">
    <property type="entry name" value="MIP_near_MIB"/>
    <property type="match status" value="1"/>
</dbReference>
<dbReference type="InterPro" id="IPR022381">
    <property type="entry name" value="Uncharacterised_MG067"/>
</dbReference>
<dbReference type="InterPro" id="IPR022382">
    <property type="entry name" value="Mycoplasma_peptidase_DUF31"/>
</dbReference>
<dbReference type="RefSeq" id="WP_024544122.1">
    <property type="nucleotide sequence ID" value="NZ_LR214938.2"/>
</dbReference>
<dbReference type="NCBIfam" id="NF045841">
    <property type="entry name" value="Ig_SerProt_MIP"/>
    <property type="match status" value="1"/>
</dbReference>
<protein>
    <submittedName>
        <fullName evidence="3">Membrane-associated lipoprotein</fullName>
    </submittedName>
</protein>
<keyword evidence="3" id="KW-0614">Plasmid</keyword>
<organism evidence="3">
    <name type="scientific">Metamycoplasma salivarium</name>
    <name type="common">Mycoplasma salivarium</name>
    <dbReference type="NCBI Taxonomy" id="2124"/>
    <lineage>
        <taxon>Bacteria</taxon>
        <taxon>Bacillati</taxon>
        <taxon>Mycoplasmatota</taxon>
        <taxon>Mycoplasmoidales</taxon>
        <taxon>Metamycoplasmataceae</taxon>
        <taxon>Metamycoplasma</taxon>
    </lineage>
</organism>
<dbReference type="Pfam" id="PF01732">
    <property type="entry name" value="Mycop_pep_DUF31"/>
    <property type="match status" value="1"/>
</dbReference>
<name>A0A448ZYG4_METSV</name>
<dbReference type="EMBL" id="LR214939">
    <property type="protein sequence ID" value="VEU56288.1"/>
    <property type="molecule type" value="Genomic_DNA"/>
</dbReference>
<keyword evidence="3" id="KW-0449">Lipoprotein</keyword>
<gene>
    <name evidence="3" type="ORF">NCTC10113_01191</name>
</gene>